<dbReference type="Proteomes" id="UP000001514">
    <property type="component" value="Unassembled WGS sequence"/>
</dbReference>
<dbReference type="KEGG" id="smo:SELMODRAFT_412726"/>
<dbReference type="PANTHER" id="PTHR11579">
    <property type="entry name" value="PROTEIN-L-ISOASPARTATE O-METHYLTRANSFERASE"/>
    <property type="match status" value="1"/>
</dbReference>
<proteinExistence type="inferred from homology"/>
<dbReference type="PROSITE" id="PS01279">
    <property type="entry name" value="PCMT"/>
    <property type="match status" value="1"/>
</dbReference>
<dbReference type="SUPFAM" id="SSF53335">
    <property type="entry name" value="S-adenosyl-L-methionine-dependent methyltransferases"/>
    <property type="match status" value="1"/>
</dbReference>
<dbReference type="FunFam" id="3.40.50.150:FF:000027">
    <property type="entry name" value="Protein-L-isoaspartate O-methyltransferase"/>
    <property type="match status" value="1"/>
</dbReference>
<dbReference type="EC" id="2.1.1.77" evidence="8"/>
<dbReference type="InParanoid" id="D8RLA1"/>
<keyword evidence="6 8" id="KW-0949">S-adenosyl-L-methionine</keyword>
<dbReference type="GO" id="GO:0032259">
    <property type="term" value="P:methylation"/>
    <property type="evidence" value="ECO:0007669"/>
    <property type="project" value="UniProtKB-KW"/>
</dbReference>
<gene>
    <name evidence="9" type="ORF">SELMODRAFT_412726</name>
</gene>
<name>D8RLA1_SELML</name>
<dbReference type="InterPro" id="IPR029063">
    <property type="entry name" value="SAM-dependent_MTases_sf"/>
</dbReference>
<dbReference type="InterPro" id="IPR000682">
    <property type="entry name" value="PCMT"/>
</dbReference>
<evidence type="ECO:0000256" key="4">
    <source>
        <dbReference type="ARBA" id="ARBA00022603"/>
    </source>
</evidence>
<comment type="similarity">
    <text evidence="2 8">Belongs to the methyltransferase superfamily. L-isoaspartyl/D-aspartyl protein methyltransferase family.</text>
</comment>
<dbReference type="NCBIfam" id="TIGR00080">
    <property type="entry name" value="pimt"/>
    <property type="match status" value="1"/>
</dbReference>
<dbReference type="GO" id="GO:0030091">
    <property type="term" value="P:protein repair"/>
    <property type="evidence" value="ECO:0007669"/>
    <property type="project" value="UniProtKB-ARBA"/>
</dbReference>
<comment type="subcellular location">
    <subcellularLocation>
        <location evidence="1">Cytoplasm</location>
    </subcellularLocation>
</comment>
<reference evidence="9 10" key="1">
    <citation type="journal article" date="2011" name="Science">
        <title>The Selaginella genome identifies genetic changes associated with the evolution of vascular plants.</title>
        <authorList>
            <person name="Banks J.A."/>
            <person name="Nishiyama T."/>
            <person name="Hasebe M."/>
            <person name="Bowman J.L."/>
            <person name="Gribskov M."/>
            <person name="dePamphilis C."/>
            <person name="Albert V.A."/>
            <person name="Aono N."/>
            <person name="Aoyama T."/>
            <person name="Ambrose B.A."/>
            <person name="Ashton N.W."/>
            <person name="Axtell M.J."/>
            <person name="Barker E."/>
            <person name="Barker M.S."/>
            <person name="Bennetzen J.L."/>
            <person name="Bonawitz N.D."/>
            <person name="Chapple C."/>
            <person name="Cheng C."/>
            <person name="Correa L.G."/>
            <person name="Dacre M."/>
            <person name="DeBarry J."/>
            <person name="Dreyer I."/>
            <person name="Elias M."/>
            <person name="Engstrom E.M."/>
            <person name="Estelle M."/>
            <person name="Feng L."/>
            <person name="Finet C."/>
            <person name="Floyd S.K."/>
            <person name="Frommer W.B."/>
            <person name="Fujita T."/>
            <person name="Gramzow L."/>
            <person name="Gutensohn M."/>
            <person name="Harholt J."/>
            <person name="Hattori M."/>
            <person name="Heyl A."/>
            <person name="Hirai T."/>
            <person name="Hiwatashi Y."/>
            <person name="Ishikawa M."/>
            <person name="Iwata M."/>
            <person name="Karol K.G."/>
            <person name="Koehler B."/>
            <person name="Kolukisaoglu U."/>
            <person name="Kubo M."/>
            <person name="Kurata T."/>
            <person name="Lalonde S."/>
            <person name="Li K."/>
            <person name="Li Y."/>
            <person name="Litt A."/>
            <person name="Lyons E."/>
            <person name="Manning G."/>
            <person name="Maruyama T."/>
            <person name="Michael T.P."/>
            <person name="Mikami K."/>
            <person name="Miyazaki S."/>
            <person name="Morinaga S."/>
            <person name="Murata T."/>
            <person name="Mueller-Roeber B."/>
            <person name="Nelson D.R."/>
            <person name="Obara M."/>
            <person name="Oguri Y."/>
            <person name="Olmstead R.G."/>
            <person name="Onodera N."/>
            <person name="Petersen B.L."/>
            <person name="Pils B."/>
            <person name="Prigge M."/>
            <person name="Rensing S.A."/>
            <person name="Riano-Pachon D.M."/>
            <person name="Roberts A.W."/>
            <person name="Sato Y."/>
            <person name="Scheller H.V."/>
            <person name="Schulz B."/>
            <person name="Schulz C."/>
            <person name="Shakirov E.V."/>
            <person name="Shibagaki N."/>
            <person name="Shinohara N."/>
            <person name="Shippen D.E."/>
            <person name="Soerensen I."/>
            <person name="Sotooka R."/>
            <person name="Sugimoto N."/>
            <person name="Sugita M."/>
            <person name="Sumikawa N."/>
            <person name="Tanurdzic M."/>
            <person name="Theissen G."/>
            <person name="Ulvskov P."/>
            <person name="Wakazuki S."/>
            <person name="Weng J.K."/>
            <person name="Willats W.W."/>
            <person name="Wipf D."/>
            <person name="Wolf P.G."/>
            <person name="Yang L."/>
            <person name="Zimmer A.D."/>
            <person name="Zhu Q."/>
            <person name="Mitros T."/>
            <person name="Hellsten U."/>
            <person name="Loque D."/>
            <person name="Otillar R."/>
            <person name="Salamov A."/>
            <person name="Schmutz J."/>
            <person name="Shapiro H."/>
            <person name="Lindquist E."/>
            <person name="Lucas S."/>
            <person name="Rokhsar D."/>
            <person name="Grigoriev I.V."/>
        </authorList>
    </citation>
    <scope>NUCLEOTIDE SEQUENCE [LARGE SCALE GENOMIC DNA]</scope>
</reference>
<keyword evidence="3" id="KW-0963">Cytoplasm</keyword>
<evidence type="ECO:0000256" key="6">
    <source>
        <dbReference type="ARBA" id="ARBA00022691"/>
    </source>
</evidence>
<dbReference type="AlphaFoldDB" id="D8RLA1"/>
<evidence type="ECO:0000313" key="10">
    <source>
        <dbReference type="Proteomes" id="UP000001514"/>
    </source>
</evidence>
<dbReference type="PANTHER" id="PTHR11579:SF0">
    <property type="entry name" value="PROTEIN-L-ISOASPARTATE(D-ASPARTATE) O-METHYLTRANSFERASE"/>
    <property type="match status" value="1"/>
</dbReference>
<evidence type="ECO:0000256" key="3">
    <source>
        <dbReference type="ARBA" id="ARBA00022490"/>
    </source>
</evidence>
<evidence type="ECO:0000256" key="8">
    <source>
        <dbReference type="RuleBase" id="RU003802"/>
    </source>
</evidence>
<dbReference type="HOGENOM" id="CLU_055432_0_0_1"/>
<sequence length="261" mass="27847">MSWRCHGRSNEELIANLQKNGILSSAAAADAMARIDRAFFVPRGGSPYQDAPQPIGHGATISAPHMHGYCVSMLADHLKAGMTVLDVGSGSGYLTAVFALMVGQTGKAVGIEHIPELVESSIKNIRRTQAASLLDTGALSVHAGDGKLGFPACSPYDAIHVGAAAAEMPQALVDQLKPGGRMVIPVGRFLQDLVVIDKLSDGSIKKRTEMGCESGQKIAIMVKAYDRCHSIATIGTSLYGFSEIWVHCCFQIWAEQITWKP</sequence>
<dbReference type="EMBL" id="GL377583">
    <property type="protein sequence ID" value="EFJ26875.1"/>
    <property type="molecule type" value="Genomic_DNA"/>
</dbReference>
<dbReference type="CDD" id="cd02440">
    <property type="entry name" value="AdoMet_MTases"/>
    <property type="match status" value="1"/>
</dbReference>
<keyword evidence="10" id="KW-1185">Reference proteome</keyword>
<comment type="catalytic activity">
    <reaction evidence="7 8">
        <text>[protein]-L-isoaspartate + S-adenosyl-L-methionine = [protein]-L-isoaspartate alpha-methyl ester + S-adenosyl-L-homocysteine</text>
        <dbReference type="Rhea" id="RHEA:12705"/>
        <dbReference type="Rhea" id="RHEA-COMP:12143"/>
        <dbReference type="Rhea" id="RHEA-COMP:12144"/>
        <dbReference type="ChEBI" id="CHEBI:57856"/>
        <dbReference type="ChEBI" id="CHEBI:59789"/>
        <dbReference type="ChEBI" id="CHEBI:90596"/>
        <dbReference type="ChEBI" id="CHEBI:90598"/>
        <dbReference type="EC" id="2.1.1.77"/>
    </reaction>
</comment>
<keyword evidence="4 8" id="KW-0489">Methyltransferase</keyword>
<dbReference type="Gene3D" id="3.40.50.150">
    <property type="entry name" value="Vaccinia Virus protein VP39"/>
    <property type="match status" value="1"/>
</dbReference>
<evidence type="ECO:0000256" key="2">
    <source>
        <dbReference type="ARBA" id="ARBA00005369"/>
    </source>
</evidence>
<dbReference type="eggNOG" id="KOG1661">
    <property type="taxonomic scope" value="Eukaryota"/>
</dbReference>
<dbReference type="Pfam" id="PF01135">
    <property type="entry name" value="PCMT"/>
    <property type="match status" value="1"/>
</dbReference>
<evidence type="ECO:0000256" key="5">
    <source>
        <dbReference type="ARBA" id="ARBA00022679"/>
    </source>
</evidence>
<dbReference type="STRING" id="88036.D8RLA1"/>
<dbReference type="GO" id="GO:0005737">
    <property type="term" value="C:cytoplasm"/>
    <property type="evidence" value="ECO:0000318"/>
    <property type="project" value="GO_Central"/>
</dbReference>
<keyword evidence="5 8" id="KW-0808">Transferase</keyword>
<protein>
    <recommendedName>
        <fullName evidence="8">Protein-L-isoaspartate O-methyltransferase</fullName>
        <ecNumber evidence="8">2.1.1.77</ecNumber>
    </recommendedName>
</protein>
<dbReference type="GO" id="GO:0004719">
    <property type="term" value="F:protein-L-isoaspartate (D-aspartate) O-methyltransferase activity"/>
    <property type="evidence" value="ECO:0000318"/>
    <property type="project" value="GO_Central"/>
</dbReference>
<evidence type="ECO:0000256" key="7">
    <source>
        <dbReference type="ARBA" id="ARBA00029295"/>
    </source>
</evidence>
<dbReference type="Gramene" id="EFJ26875">
    <property type="protein sequence ID" value="EFJ26875"/>
    <property type="gene ID" value="SELMODRAFT_412726"/>
</dbReference>
<evidence type="ECO:0000313" key="9">
    <source>
        <dbReference type="EMBL" id="EFJ26875.1"/>
    </source>
</evidence>
<organism evidence="10">
    <name type="scientific">Selaginella moellendorffii</name>
    <name type="common">Spikemoss</name>
    <dbReference type="NCBI Taxonomy" id="88036"/>
    <lineage>
        <taxon>Eukaryota</taxon>
        <taxon>Viridiplantae</taxon>
        <taxon>Streptophyta</taxon>
        <taxon>Embryophyta</taxon>
        <taxon>Tracheophyta</taxon>
        <taxon>Lycopodiopsida</taxon>
        <taxon>Selaginellales</taxon>
        <taxon>Selaginellaceae</taxon>
        <taxon>Selaginella</taxon>
    </lineage>
</organism>
<accession>D8RLA1</accession>
<dbReference type="OMA" id="CHSIATI"/>
<evidence type="ECO:0000256" key="1">
    <source>
        <dbReference type="ARBA" id="ARBA00004496"/>
    </source>
</evidence>